<reference evidence="1 2" key="1">
    <citation type="submission" date="2014-12" db="EMBL/GenBank/DDBJ databases">
        <title>Genome sequence of Flavobacterium beibuense RSKm HC5.</title>
        <authorList>
            <person name="Kim J.F."/>
            <person name="Song J.Y."/>
            <person name="Kwak M.-J."/>
            <person name="Lee S.-W."/>
        </authorList>
    </citation>
    <scope>NUCLEOTIDE SEQUENCE [LARGE SCALE GENOMIC DNA]</scope>
    <source>
        <strain evidence="1 2">RSKm HC5</strain>
    </source>
</reference>
<dbReference type="InterPro" id="IPR045391">
    <property type="entry name" value="DUF6520"/>
</dbReference>
<dbReference type="Proteomes" id="UP000289775">
    <property type="component" value="Unassembled WGS sequence"/>
</dbReference>
<name>A0A444WEK5_9FLAO</name>
<gene>
    <name evidence="1" type="ORF">NU09_0893</name>
</gene>
<sequence length="88" mass="9185">MVLPVAAFALASAGAVSTSDSTVSKTAKPLITAYIHDPLESSCKAVSVNCNTISGPTCTYSVGGNTWTAYRRLSDQSPCTLPLFMDQP</sequence>
<keyword evidence="2" id="KW-1185">Reference proteome</keyword>
<comment type="caution">
    <text evidence="1">The sequence shown here is derived from an EMBL/GenBank/DDBJ whole genome shotgun (WGS) entry which is preliminary data.</text>
</comment>
<evidence type="ECO:0000313" key="1">
    <source>
        <dbReference type="EMBL" id="RYJ44283.1"/>
    </source>
</evidence>
<dbReference type="Pfam" id="PF20130">
    <property type="entry name" value="DUF6520"/>
    <property type="match status" value="1"/>
</dbReference>
<protein>
    <submittedName>
        <fullName evidence="1">Uncharacterized protein</fullName>
    </submittedName>
</protein>
<evidence type="ECO:0000313" key="2">
    <source>
        <dbReference type="Proteomes" id="UP000289775"/>
    </source>
</evidence>
<organism evidence="1 2">
    <name type="scientific">Flavobacterium beibuense</name>
    <dbReference type="NCBI Taxonomy" id="657326"/>
    <lineage>
        <taxon>Bacteria</taxon>
        <taxon>Pseudomonadati</taxon>
        <taxon>Bacteroidota</taxon>
        <taxon>Flavobacteriia</taxon>
        <taxon>Flavobacteriales</taxon>
        <taxon>Flavobacteriaceae</taxon>
        <taxon>Flavobacterium</taxon>
    </lineage>
</organism>
<accession>A0A444WEK5</accession>
<proteinExistence type="predicted"/>
<dbReference type="AlphaFoldDB" id="A0A444WEK5"/>
<dbReference type="EMBL" id="JUIW01000003">
    <property type="protein sequence ID" value="RYJ44283.1"/>
    <property type="molecule type" value="Genomic_DNA"/>
</dbReference>